<feature type="compositionally biased region" description="Acidic residues" evidence="1">
    <location>
        <begin position="302"/>
        <end position="312"/>
    </location>
</feature>
<gene>
    <name evidence="2" type="ORF">CGXH109_LOCUS85705</name>
</gene>
<accession>A0A9W4RXR6</accession>
<proteinExistence type="predicted"/>
<comment type="caution">
    <text evidence="2">The sequence shown here is derived from an EMBL/GenBank/DDBJ whole genome shotgun (WGS) entry which is preliminary data.</text>
</comment>
<dbReference type="Proteomes" id="UP001152533">
    <property type="component" value="Unassembled WGS sequence"/>
</dbReference>
<evidence type="ECO:0000256" key="1">
    <source>
        <dbReference type="SAM" id="MobiDB-lite"/>
    </source>
</evidence>
<protein>
    <recommendedName>
        <fullName evidence="4">Fungal N-terminal domain-containing protein</fullName>
    </recommendedName>
</protein>
<sequence>MDPLSVIGSIAGVAQAGASLSKMIYEIISTVRGAPKEIADIARGIADLSVILSELKRVLNDGLQLFRRKLIGRIRSAMRRIDMIHDEIGRLMDINGGVGRLKWVFRRSMSVQLLHQVEAHKNAINMILHTMTLAVQIKLTASTKQTSASDASVDERDLKLQQTENVVQASYQSLRELKETEFAPDRSGQDGTDDEPAAEDYGQNQLMLWRDATGDTAGWLYAVVFSAYAECRAGGEYDHDHGDPSEKDDNTHSPSFNSGQGWVGDLSLRVTQKPINPRKVVDELLAEWTELSNDEIKGSISEDVDGQEEDDSGISKNIDAQEAPTPQKKTERQVQEPVQQMRTSYDNRHTGGVEVIDFKDAVGRRFTLPYHEIRRWKLSYTLILSGLLSKRAATI</sequence>
<feature type="region of interest" description="Disordered" evidence="1">
    <location>
        <begin position="178"/>
        <end position="198"/>
    </location>
</feature>
<evidence type="ECO:0000313" key="3">
    <source>
        <dbReference type="Proteomes" id="UP001152533"/>
    </source>
</evidence>
<name>A0A9W4RXR6_9PEZI</name>
<feature type="compositionally biased region" description="Basic and acidic residues" evidence="1">
    <location>
        <begin position="178"/>
        <end position="188"/>
    </location>
</feature>
<dbReference type="AlphaFoldDB" id="A0A9W4RXR6"/>
<reference evidence="2" key="1">
    <citation type="submission" date="2022-08" db="EMBL/GenBank/DDBJ databases">
        <authorList>
            <person name="Giroux E."/>
            <person name="Giroux E."/>
        </authorList>
    </citation>
    <scope>NUCLEOTIDE SEQUENCE</scope>
    <source>
        <strain evidence="2">H1091258</strain>
    </source>
</reference>
<dbReference type="EMBL" id="CAMGZC010000698">
    <property type="protein sequence ID" value="CAI0649428.1"/>
    <property type="molecule type" value="Genomic_DNA"/>
</dbReference>
<feature type="compositionally biased region" description="Basic and acidic residues" evidence="1">
    <location>
        <begin position="238"/>
        <end position="251"/>
    </location>
</feature>
<feature type="region of interest" description="Disordered" evidence="1">
    <location>
        <begin position="238"/>
        <end position="262"/>
    </location>
</feature>
<evidence type="ECO:0008006" key="4">
    <source>
        <dbReference type="Google" id="ProtNLM"/>
    </source>
</evidence>
<feature type="region of interest" description="Disordered" evidence="1">
    <location>
        <begin position="296"/>
        <end position="346"/>
    </location>
</feature>
<organism evidence="2 3">
    <name type="scientific">Colletotrichum noveboracense</name>
    <dbReference type="NCBI Taxonomy" id="2664923"/>
    <lineage>
        <taxon>Eukaryota</taxon>
        <taxon>Fungi</taxon>
        <taxon>Dikarya</taxon>
        <taxon>Ascomycota</taxon>
        <taxon>Pezizomycotina</taxon>
        <taxon>Sordariomycetes</taxon>
        <taxon>Hypocreomycetidae</taxon>
        <taxon>Glomerellales</taxon>
        <taxon>Glomerellaceae</taxon>
        <taxon>Colletotrichum</taxon>
        <taxon>Colletotrichum gloeosporioides species complex</taxon>
    </lineage>
</organism>
<evidence type="ECO:0000313" key="2">
    <source>
        <dbReference type="EMBL" id="CAI0649428.1"/>
    </source>
</evidence>
<keyword evidence="3" id="KW-1185">Reference proteome</keyword>